<dbReference type="Proteomes" id="UP000245926">
    <property type="component" value="Chromosome"/>
</dbReference>
<dbReference type="Pfam" id="PF08447">
    <property type="entry name" value="PAS_3"/>
    <property type="match status" value="1"/>
</dbReference>
<feature type="domain" description="PAS fold-3" evidence="1">
    <location>
        <begin position="67"/>
        <end position="131"/>
    </location>
</feature>
<dbReference type="InterPro" id="IPR035965">
    <property type="entry name" value="PAS-like_dom_sf"/>
</dbReference>
<evidence type="ECO:0000313" key="2">
    <source>
        <dbReference type="EMBL" id="AWN42259.1"/>
    </source>
</evidence>
<evidence type="ECO:0000259" key="1">
    <source>
        <dbReference type="Pfam" id="PF08447"/>
    </source>
</evidence>
<organism evidence="2 3">
    <name type="scientific">Methylobacterium durans</name>
    <dbReference type="NCBI Taxonomy" id="2202825"/>
    <lineage>
        <taxon>Bacteria</taxon>
        <taxon>Pseudomonadati</taxon>
        <taxon>Pseudomonadota</taxon>
        <taxon>Alphaproteobacteria</taxon>
        <taxon>Hyphomicrobiales</taxon>
        <taxon>Methylobacteriaceae</taxon>
        <taxon>Methylobacterium</taxon>
    </lineage>
</organism>
<proteinExistence type="predicted"/>
<dbReference type="SMART" id="SM00086">
    <property type="entry name" value="PAC"/>
    <property type="match status" value="1"/>
</dbReference>
<name>A0A2U8W8A7_9HYPH</name>
<dbReference type="AlphaFoldDB" id="A0A2U8W8A7"/>
<dbReference type="InterPro" id="IPR000014">
    <property type="entry name" value="PAS"/>
</dbReference>
<reference evidence="3" key="1">
    <citation type="submission" date="2018-05" db="EMBL/GenBank/DDBJ databases">
        <title>Complete Genome Sequence of Methylobacterium sp. 17SD2-17.</title>
        <authorList>
            <person name="Srinivasan S."/>
        </authorList>
    </citation>
    <scope>NUCLEOTIDE SEQUENCE [LARGE SCALE GENOMIC DNA]</scope>
    <source>
        <strain evidence="3">17SD2-17</strain>
    </source>
</reference>
<dbReference type="Gene3D" id="3.30.450.20">
    <property type="entry name" value="PAS domain"/>
    <property type="match status" value="1"/>
</dbReference>
<dbReference type="OrthoDB" id="7989162at2"/>
<gene>
    <name evidence="2" type="ORF">DK389_19335</name>
</gene>
<sequence length="207" mass="22178">MGADMGTSGVAARAAATEADLRAALHASGVVGVWEWNVPQRRIILDHGAAGLIAGDARLAGRPLSVEEATTCIHPDDQGWLTEYIFSTARVGGSFLCEYRVCTPSGEERWLLSRGRIDLGEDGQPVLGHGILIDITESRSGGQTFFAIPDDPSAHPLERAADHCVAAREALSGAGNSVLQTLIDVALWEIGRELARLERAQRRRAMN</sequence>
<dbReference type="SUPFAM" id="SSF55785">
    <property type="entry name" value="PYP-like sensor domain (PAS domain)"/>
    <property type="match status" value="1"/>
</dbReference>
<accession>A0A2U8W8A7</accession>
<evidence type="ECO:0000313" key="3">
    <source>
        <dbReference type="Proteomes" id="UP000245926"/>
    </source>
</evidence>
<dbReference type="KEGG" id="mets:DK389_19335"/>
<protein>
    <submittedName>
        <fullName evidence="2">Diguanylate cyclase</fullName>
    </submittedName>
</protein>
<dbReference type="EMBL" id="CP029550">
    <property type="protein sequence ID" value="AWN42259.1"/>
    <property type="molecule type" value="Genomic_DNA"/>
</dbReference>
<dbReference type="InterPro" id="IPR013655">
    <property type="entry name" value="PAS_fold_3"/>
</dbReference>
<dbReference type="CDD" id="cd00130">
    <property type="entry name" value="PAS"/>
    <property type="match status" value="1"/>
</dbReference>
<dbReference type="InterPro" id="IPR001610">
    <property type="entry name" value="PAC"/>
</dbReference>
<keyword evidence="3" id="KW-1185">Reference proteome</keyword>
<dbReference type="Gene3D" id="2.10.70.100">
    <property type="match status" value="1"/>
</dbReference>